<sequence length="85" mass="9265">MLLAPITLIAAVPTLAEEYNANHKDDTSCFHLASPSSSLQTNSNHPSIATSLHKGQLYIKLNKAMSPANRDLFGKSGPFVELWLE</sequence>
<accession>A0A9P5RS03</accession>
<dbReference type="Proteomes" id="UP000748756">
    <property type="component" value="Unassembled WGS sequence"/>
</dbReference>
<feature type="signal peptide" evidence="1">
    <location>
        <begin position="1"/>
        <end position="16"/>
    </location>
</feature>
<dbReference type="AlphaFoldDB" id="A0A9P5RS03"/>
<dbReference type="OrthoDB" id="270970at2759"/>
<proteinExistence type="predicted"/>
<comment type="caution">
    <text evidence="2">The sequence shown here is derived from an EMBL/GenBank/DDBJ whole genome shotgun (WGS) entry which is preliminary data.</text>
</comment>
<keyword evidence="3" id="KW-1185">Reference proteome</keyword>
<gene>
    <name evidence="2" type="ORF">BG015_011905</name>
</gene>
<feature type="non-terminal residue" evidence="2">
    <location>
        <position position="85"/>
    </location>
</feature>
<protein>
    <submittedName>
        <fullName evidence="2">Uncharacterized protein</fullName>
    </submittedName>
</protein>
<name>A0A9P5RS03_9FUNG</name>
<evidence type="ECO:0000256" key="1">
    <source>
        <dbReference type="SAM" id="SignalP"/>
    </source>
</evidence>
<keyword evidence="1" id="KW-0732">Signal</keyword>
<reference evidence="2" key="1">
    <citation type="journal article" date="2020" name="Fungal Divers.">
        <title>Resolving the Mortierellaceae phylogeny through synthesis of multi-gene phylogenetics and phylogenomics.</title>
        <authorList>
            <person name="Vandepol N."/>
            <person name="Liber J."/>
            <person name="Desiro A."/>
            <person name="Na H."/>
            <person name="Kennedy M."/>
            <person name="Barry K."/>
            <person name="Grigoriev I.V."/>
            <person name="Miller A.N."/>
            <person name="O'Donnell K."/>
            <person name="Stajich J.E."/>
            <person name="Bonito G."/>
        </authorList>
    </citation>
    <scope>NUCLEOTIDE SEQUENCE</scope>
    <source>
        <strain evidence="2">NRRL 6426</strain>
    </source>
</reference>
<organism evidence="2 3">
    <name type="scientific">Linnemannia schmuckeri</name>
    <dbReference type="NCBI Taxonomy" id="64567"/>
    <lineage>
        <taxon>Eukaryota</taxon>
        <taxon>Fungi</taxon>
        <taxon>Fungi incertae sedis</taxon>
        <taxon>Mucoromycota</taxon>
        <taxon>Mortierellomycotina</taxon>
        <taxon>Mortierellomycetes</taxon>
        <taxon>Mortierellales</taxon>
        <taxon>Mortierellaceae</taxon>
        <taxon>Linnemannia</taxon>
    </lineage>
</organism>
<dbReference type="EMBL" id="JAAAUQ010000958">
    <property type="protein sequence ID" value="KAF9145391.1"/>
    <property type="molecule type" value="Genomic_DNA"/>
</dbReference>
<feature type="chain" id="PRO_5040219575" evidence="1">
    <location>
        <begin position="17"/>
        <end position="85"/>
    </location>
</feature>
<evidence type="ECO:0000313" key="2">
    <source>
        <dbReference type="EMBL" id="KAF9145391.1"/>
    </source>
</evidence>
<evidence type="ECO:0000313" key="3">
    <source>
        <dbReference type="Proteomes" id="UP000748756"/>
    </source>
</evidence>